<dbReference type="InterPro" id="IPR055178">
    <property type="entry name" value="RsdA/BaiN/AoA(So)-like_dom"/>
</dbReference>
<name>A0A024P8Q2_9BACI</name>
<dbReference type="EMBL" id="CCDI010000003">
    <property type="protein sequence ID" value="CDQ24707.1"/>
    <property type="molecule type" value="Genomic_DNA"/>
</dbReference>
<organism evidence="6 7">
    <name type="scientific">Halobacillus karajensis</name>
    <dbReference type="NCBI Taxonomy" id="195088"/>
    <lineage>
        <taxon>Bacteria</taxon>
        <taxon>Bacillati</taxon>
        <taxon>Bacillota</taxon>
        <taxon>Bacilli</taxon>
        <taxon>Bacillales</taxon>
        <taxon>Bacillaceae</taxon>
        <taxon>Halobacillus</taxon>
    </lineage>
</organism>
<dbReference type="InterPro" id="IPR004792">
    <property type="entry name" value="BaiN-like"/>
</dbReference>
<gene>
    <name evidence="6" type="ORF">BN983_03002</name>
</gene>
<sequence>MTYQVTVIGGGPSGLMAAIAAAEQGVQTLLIDKGKKLGTKLAISGGGRCNVTNRLPEEEVIKHIPGNGKFLYSPFSVFNNYDIIDFFEGLGVALKEEDHGRMFPVSNKAKDVVHALLNRMKELNIEVRTETPVEAIHYGEDEHQVILKSKEKITTRSLILAVGGKAVPHTGSTGDGYAWAKKAGHTITDLFPTEVPLLSNDSFIKNKTLQGLSLRDVDVSVLNEKGKKIVTHRMDMLFTHFGLSGPAVLRCSQFVVKEFMKGRKLVTIEIDALPNQKENELLEQLQKSIKDHAKKTFRNVIKGIVPERLLDFVLEKAEISPEEKSANISNEKLRSFTQMLKNFHVHIHGSQPLEKAFVTGGGVSIKEIVPNTMQSKLMERLYFCGEILDIHGYTGGYNITSAMVTGRVAGMHAAWEAMA</sequence>
<comment type="caution">
    <text evidence="6">The sequence shown here is derived from an EMBL/GenBank/DDBJ whole genome shotgun (WGS) entry which is preliminary data.</text>
</comment>
<keyword evidence="2" id="KW-0285">Flavoprotein</keyword>
<dbReference type="InterPro" id="IPR023166">
    <property type="entry name" value="BaiN-like_dom_sf"/>
</dbReference>
<dbReference type="RefSeq" id="WP_035509742.1">
    <property type="nucleotide sequence ID" value="NZ_CCDH010000001.1"/>
</dbReference>
<dbReference type="PRINTS" id="PR00368">
    <property type="entry name" value="FADPNR"/>
</dbReference>
<dbReference type="SUPFAM" id="SSF51905">
    <property type="entry name" value="FAD/NAD(P)-binding domain"/>
    <property type="match status" value="1"/>
</dbReference>
<proteinExistence type="predicted"/>
<reference evidence="6 7" key="2">
    <citation type="submission" date="2014-05" db="EMBL/GenBank/DDBJ databases">
        <title>Draft genome sequence of Halobacillus karajensis HK-03.</title>
        <authorList>
            <person name="Khelaifia S."/>
            <person name="Croce O."/>
            <person name="Lagier J.C."/>
            <person name="Raoult D."/>
        </authorList>
    </citation>
    <scope>NUCLEOTIDE SEQUENCE [LARGE SCALE GENOMIC DNA]</scope>
    <source>
        <strain evidence="6 7">HD-03</strain>
    </source>
</reference>
<evidence type="ECO:0000256" key="1">
    <source>
        <dbReference type="ARBA" id="ARBA00001974"/>
    </source>
</evidence>
<protein>
    <submittedName>
        <fullName evidence="6">Tricarballylate dehydrogenase</fullName>
    </submittedName>
</protein>
<dbReference type="SUPFAM" id="SSF160996">
    <property type="entry name" value="HI0933 insert domain-like"/>
    <property type="match status" value="1"/>
</dbReference>
<dbReference type="NCBIfam" id="TIGR00275">
    <property type="entry name" value="aminoacetone oxidase family FAD-binding enzyme"/>
    <property type="match status" value="1"/>
</dbReference>
<comment type="cofactor">
    <cofactor evidence="1">
        <name>FAD</name>
        <dbReference type="ChEBI" id="CHEBI:57692"/>
    </cofactor>
</comment>
<dbReference type="Pfam" id="PF03486">
    <property type="entry name" value="HI0933_like"/>
    <property type="match status" value="1"/>
</dbReference>
<evidence type="ECO:0000313" key="7">
    <source>
        <dbReference type="Proteomes" id="UP000028868"/>
    </source>
</evidence>
<keyword evidence="3" id="KW-0274">FAD</keyword>
<dbReference type="PANTHER" id="PTHR42887:SF2">
    <property type="entry name" value="OS12G0638800 PROTEIN"/>
    <property type="match status" value="1"/>
</dbReference>
<dbReference type="Gene3D" id="3.50.50.60">
    <property type="entry name" value="FAD/NAD(P)-binding domain"/>
    <property type="match status" value="1"/>
</dbReference>
<dbReference type="Proteomes" id="UP000028868">
    <property type="component" value="Unassembled WGS sequence"/>
</dbReference>
<evidence type="ECO:0000256" key="3">
    <source>
        <dbReference type="ARBA" id="ARBA00022827"/>
    </source>
</evidence>
<dbReference type="PANTHER" id="PTHR42887">
    <property type="entry name" value="OS12G0638800 PROTEIN"/>
    <property type="match status" value="1"/>
</dbReference>
<keyword evidence="7" id="KW-1185">Reference proteome</keyword>
<dbReference type="AlphaFoldDB" id="A0A024P8Q2"/>
<dbReference type="Gene3D" id="2.40.30.10">
    <property type="entry name" value="Translation factors"/>
    <property type="match status" value="1"/>
</dbReference>
<dbReference type="PRINTS" id="PR00411">
    <property type="entry name" value="PNDRDTASEI"/>
</dbReference>
<feature type="domain" description="RsdA/BaiN/AoA(So)-like Rossmann fold-like" evidence="4">
    <location>
        <begin position="4"/>
        <end position="411"/>
    </location>
</feature>
<reference evidence="7" key="1">
    <citation type="submission" date="2014-03" db="EMBL/GenBank/DDBJ databases">
        <authorList>
            <person name="Urmite Genomes U."/>
        </authorList>
    </citation>
    <scope>NUCLEOTIDE SEQUENCE [LARGE SCALE GENOMIC DNA]</scope>
    <source>
        <strain evidence="7">HD-03</strain>
    </source>
</reference>
<evidence type="ECO:0000313" key="6">
    <source>
        <dbReference type="EMBL" id="CDQ24707.1"/>
    </source>
</evidence>
<accession>A0A024P8Q2</accession>
<dbReference type="Gene3D" id="1.10.8.260">
    <property type="entry name" value="HI0933 insert domain-like"/>
    <property type="match status" value="1"/>
</dbReference>
<dbReference type="InterPro" id="IPR057661">
    <property type="entry name" value="RsdA/BaiN/AoA(So)_Rossmann"/>
</dbReference>
<evidence type="ECO:0000259" key="5">
    <source>
        <dbReference type="Pfam" id="PF22780"/>
    </source>
</evidence>
<dbReference type="Pfam" id="PF22780">
    <property type="entry name" value="HI0933_like_1st"/>
    <property type="match status" value="1"/>
</dbReference>
<evidence type="ECO:0000256" key="2">
    <source>
        <dbReference type="ARBA" id="ARBA00022630"/>
    </source>
</evidence>
<dbReference type="InterPro" id="IPR036188">
    <property type="entry name" value="FAD/NAD-bd_sf"/>
</dbReference>
<evidence type="ECO:0000259" key="4">
    <source>
        <dbReference type="Pfam" id="PF03486"/>
    </source>
</evidence>
<feature type="domain" description="RsdA/BaiN/AoA(So)-like insert" evidence="5">
    <location>
        <begin position="192"/>
        <end position="358"/>
    </location>
</feature>
<dbReference type="OrthoDB" id="9773233at2"/>